<dbReference type="EMBL" id="CP062807">
    <property type="protein sequence ID" value="QOT82237.1"/>
    <property type="molecule type" value="Genomic_DNA"/>
</dbReference>
<dbReference type="AlphaFoldDB" id="A0A643FSL8"/>
<evidence type="ECO:0000313" key="2">
    <source>
        <dbReference type="Proteomes" id="UP000397656"/>
    </source>
</evidence>
<proteinExistence type="predicted"/>
<dbReference type="GeneID" id="98407100"/>
<reference evidence="1 2" key="1">
    <citation type="submission" date="2020-10" db="EMBL/GenBank/DDBJ databases">
        <title>Complete genome sequence of Cupriavidus basilensis CCUG 49340T.</title>
        <authorList>
            <person name="Salva-Serra F."/>
            <person name="Donoso R.A."/>
            <person name="Cho K.H."/>
            <person name="Yoo J.A."/>
            <person name="Lee K."/>
            <person name="Yoon S.-H."/>
            <person name="Perez-Pantoja D."/>
            <person name="Moore E.R.B."/>
        </authorList>
    </citation>
    <scope>NUCLEOTIDE SEQUENCE [LARGE SCALE GENOMIC DNA]</scope>
    <source>
        <strain evidence="2">CCUG 49340</strain>
        <plasmid evidence="1 2">pRK1-3</plasmid>
    </source>
</reference>
<evidence type="ECO:0000313" key="1">
    <source>
        <dbReference type="EMBL" id="QOT82237.1"/>
    </source>
</evidence>
<organism evidence="1 2">
    <name type="scientific">Cupriavidus basilensis</name>
    <dbReference type="NCBI Taxonomy" id="68895"/>
    <lineage>
        <taxon>Bacteria</taxon>
        <taxon>Pseudomonadati</taxon>
        <taxon>Pseudomonadota</taxon>
        <taxon>Betaproteobacteria</taxon>
        <taxon>Burkholderiales</taxon>
        <taxon>Burkholderiaceae</taxon>
        <taxon>Cupriavidus</taxon>
    </lineage>
</organism>
<protein>
    <submittedName>
        <fullName evidence="1">Uncharacterized protein</fullName>
    </submittedName>
</protein>
<keyword evidence="1" id="KW-0614">Plasmid</keyword>
<dbReference type="Proteomes" id="UP000397656">
    <property type="component" value="Plasmid pRK1-3"/>
</dbReference>
<gene>
    <name evidence="1" type="ORF">F7R26_039705</name>
</gene>
<accession>A0A643FSL8</accession>
<name>A0A643FSL8_9BURK</name>
<sequence length="191" mass="20854">MAKFNFRRGEAVIHYSLVGPHRGYWGRKVGAFRVLATSPSSLDSGACISESDLGHTIFPAPNEHGVYDERHAKQFAYRSTSGRDHAVAYVLHIGPDRWAYSFSLTIATGGYCGFSSGISDDHSESTEESATRLALTQLIVMLRDTLDNASVTNPERRRKAVRSAIIALLSQLSLVDRTAILKAVNEISKGG</sequence>
<dbReference type="RefSeq" id="WP_150986935.1">
    <property type="nucleotide sequence ID" value="NZ_CP062807.1"/>
</dbReference>
<geneLocation type="plasmid" evidence="1 2">
    <name>pRK1-3</name>
</geneLocation>